<accession>A0ABU0W2Q8</accession>
<keyword evidence="2" id="KW-1185">Reference proteome</keyword>
<dbReference type="Proteomes" id="UP001239680">
    <property type="component" value="Unassembled WGS sequence"/>
</dbReference>
<protein>
    <recommendedName>
        <fullName evidence="3">Amidohydrolase-related domain-containing protein</fullName>
    </recommendedName>
</protein>
<dbReference type="Gene3D" id="3.20.20.140">
    <property type="entry name" value="Metal-dependent hydrolases"/>
    <property type="match status" value="1"/>
</dbReference>
<name>A0ABU0W2Q8_9RHOB</name>
<comment type="caution">
    <text evidence="1">The sequence shown here is derived from an EMBL/GenBank/DDBJ whole genome shotgun (WGS) entry which is preliminary data.</text>
</comment>
<organism evidence="1 2">
    <name type="scientific">Pseudogemmobacter lacusdianii</name>
    <dbReference type="NCBI Taxonomy" id="3069608"/>
    <lineage>
        <taxon>Bacteria</taxon>
        <taxon>Pseudomonadati</taxon>
        <taxon>Pseudomonadota</taxon>
        <taxon>Alphaproteobacteria</taxon>
        <taxon>Rhodobacterales</taxon>
        <taxon>Paracoccaceae</taxon>
        <taxon>Pseudogemmobacter</taxon>
    </lineage>
</organism>
<dbReference type="EMBL" id="JAVDBT010000016">
    <property type="protein sequence ID" value="MDQ2067735.1"/>
    <property type="molecule type" value="Genomic_DNA"/>
</dbReference>
<evidence type="ECO:0000313" key="2">
    <source>
        <dbReference type="Proteomes" id="UP001239680"/>
    </source>
</evidence>
<evidence type="ECO:0000313" key="1">
    <source>
        <dbReference type="EMBL" id="MDQ2067735.1"/>
    </source>
</evidence>
<sequence>MQTNKDLAERIAQLPVFDNHCHMMDPAKAQMTPLELAQCFYHGAGDIPFGEDGEYFWHKSPELMARLPGLGIVQTLVHRLSQRFGCEETLEAVAAERNRRTAVSYPKYINEMYDEAKIFATMVDAAGADDDPGMLLFPGVTLKTFQFDNAFDAGLAACDSFDALKLYYADELHRDYKINRAAAVKCHLAERFGLNSPVVTDDDARNAFAAAKASDYNAMQVVYVGLLQEALLLCAELDISIHFHTGMTGGPIRGL</sequence>
<evidence type="ECO:0008006" key="3">
    <source>
        <dbReference type="Google" id="ProtNLM"/>
    </source>
</evidence>
<reference evidence="1 2" key="1">
    <citation type="submission" date="2023-08" db="EMBL/GenBank/DDBJ databases">
        <title>Characterization of two Paracoccaceae strains isolated from Phycosphere and proposal of Xinfangfangia lacusdiani sp. nov.</title>
        <authorList>
            <person name="Deng Y."/>
            <person name="Zhang Y.Q."/>
        </authorList>
    </citation>
    <scope>NUCLEOTIDE SEQUENCE [LARGE SCALE GENOMIC DNA]</scope>
    <source>
        <strain evidence="1 2">CPCC 101601</strain>
    </source>
</reference>
<gene>
    <name evidence="1" type="ORF">Q9295_15265</name>
</gene>
<proteinExistence type="predicted"/>
<dbReference type="RefSeq" id="WP_306681444.1">
    <property type="nucleotide sequence ID" value="NZ_JAVDBT010000016.1"/>
</dbReference>